<evidence type="ECO:0000256" key="1">
    <source>
        <dbReference type="SAM" id="Phobius"/>
    </source>
</evidence>
<feature type="transmembrane region" description="Helical" evidence="1">
    <location>
        <begin position="20"/>
        <end position="41"/>
    </location>
</feature>
<comment type="caution">
    <text evidence="2">The sequence shown here is derived from an EMBL/GenBank/DDBJ whole genome shotgun (WGS) entry which is preliminary data.</text>
</comment>
<proteinExistence type="predicted"/>
<keyword evidence="1" id="KW-1133">Transmembrane helix</keyword>
<evidence type="ECO:0000313" key="2">
    <source>
        <dbReference type="EMBL" id="NSJ86019.1"/>
    </source>
</evidence>
<gene>
    <name evidence="2" type="primary">spoIIR</name>
    <name evidence="2" type="ORF">G5A70_07500</name>
</gene>
<sequence length="232" mass="27287">MDGKKDWKDRWTDRLANRKAVLNAVLVSLAGVLFLTGIYLVHLKRENREIRQRLEREIQQGIAGEVFRFHVVANSDREEDQEVKLKVKTEITEYLEELLPEETNLEKTKEAVLTHLPEIEDRAEKVMNREGFDYEAQAVVEKTWFPEKTYGDCTFPAGEYEALNLRLGKAQGHNWWCILYPSLCFIDETYGVVTEDKKEELKDVLTEEEFLEILKDPEKKEKVRIGFRWFSS</sequence>
<keyword evidence="1" id="KW-0812">Transmembrane</keyword>
<dbReference type="EMBL" id="JAAITA010000007">
    <property type="protein sequence ID" value="NSJ86019.1"/>
    <property type="molecule type" value="Genomic_DNA"/>
</dbReference>
<dbReference type="NCBIfam" id="TIGR02837">
    <property type="entry name" value="spore_II_R"/>
    <property type="match status" value="1"/>
</dbReference>
<dbReference type="Pfam" id="PF09551">
    <property type="entry name" value="Spore_II_R"/>
    <property type="match status" value="1"/>
</dbReference>
<dbReference type="RefSeq" id="WP_173749043.1">
    <property type="nucleotide sequence ID" value="NZ_JAAITA010000007.1"/>
</dbReference>
<accession>A0ABX2I918</accession>
<name>A0ABX2I918_BLAHA</name>
<keyword evidence="3" id="KW-1185">Reference proteome</keyword>
<dbReference type="Proteomes" id="UP000822142">
    <property type="component" value="Unassembled WGS sequence"/>
</dbReference>
<dbReference type="InterPro" id="IPR014202">
    <property type="entry name" value="Spore_II_R"/>
</dbReference>
<reference evidence="2 3" key="1">
    <citation type="journal article" date="2020" name="Cell Host Microbe">
        <title>Functional and Genomic Variation between Human-Derived Isolates of Lachnospiraceae Reveals Inter- and Intra-Species Diversity.</title>
        <authorList>
            <person name="Sorbara M.T."/>
            <person name="Littmann E.R."/>
            <person name="Fontana E."/>
            <person name="Moody T.U."/>
            <person name="Kohout C.E."/>
            <person name="Gjonbalaj M."/>
            <person name="Eaton V."/>
            <person name="Seok R."/>
            <person name="Leiner I.M."/>
            <person name="Pamer E.G."/>
        </authorList>
    </citation>
    <scope>NUCLEOTIDE SEQUENCE [LARGE SCALE GENOMIC DNA]</scope>
    <source>
        <strain evidence="2 3">MSK.15.26</strain>
    </source>
</reference>
<organism evidence="2 3">
    <name type="scientific">Blautia hansenii</name>
    <name type="common">Ruminococcus hansenii</name>
    <dbReference type="NCBI Taxonomy" id="1322"/>
    <lineage>
        <taxon>Bacteria</taxon>
        <taxon>Bacillati</taxon>
        <taxon>Bacillota</taxon>
        <taxon>Clostridia</taxon>
        <taxon>Lachnospirales</taxon>
        <taxon>Lachnospiraceae</taxon>
        <taxon>Blautia</taxon>
    </lineage>
</organism>
<keyword evidence="1" id="KW-0472">Membrane</keyword>
<evidence type="ECO:0000313" key="3">
    <source>
        <dbReference type="Proteomes" id="UP000822142"/>
    </source>
</evidence>
<protein>
    <submittedName>
        <fullName evidence="2">Stage II sporulation protein R</fullName>
    </submittedName>
</protein>